<dbReference type="PANTHER" id="PTHR46529">
    <property type="entry name" value="TRNA WYBUTOSINE-SYNTHESIZING PROTEIN 4"/>
    <property type="match status" value="1"/>
</dbReference>
<evidence type="ECO:0000256" key="9">
    <source>
        <dbReference type="ARBA" id="ARBA00022691"/>
    </source>
</evidence>
<dbReference type="GO" id="GO:0031591">
    <property type="term" value="P:wybutosine biosynthetic process"/>
    <property type="evidence" value="ECO:0007669"/>
    <property type="project" value="TreeGrafter"/>
</dbReference>
<evidence type="ECO:0000256" key="10">
    <source>
        <dbReference type="ARBA" id="ARBA00022694"/>
    </source>
</evidence>
<dbReference type="GO" id="GO:0008175">
    <property type="term" value="F:tRNA methyltransferase activity"/>
    <property type="evidence" value="ECO:0007669"/>
    <property type="project" value="TreeGrafter"/>
</dbReference>
<name>A0A9P7YE65_9HELO</name>
<evidence type="ECO:0000256" key="11">
    <source>
        <dbReference type="ARBA" id="ARBA00025588"/>
    </source>
</evidence>
<dbReference type="EC" id="2.3.1.231" evidence="4"/>
<comment type="function">
    <text evidence="11">Probable S-adenosyl-L-methionine-dependent methyltransferase that acts as a component of the wybutosine biosynthesis pathway. Wybutosine is a hyper modified guanosine with a tricyclic base found at the 3'-position adjacent to the anticodon of eukaryotic phenylalanine tRNA. May methylate the carboxyl group of leucine residues to form alpha-leucine ester residues.</text>
</comment>
<organism evidence="17 18">
    <name type="scientific">Amylocarpus encephaloides</name>
    <dbReference type="NCBI Taxonomy" id="45428"/>
    <lineage>
        <taxon>Eukaryota</taxon>
        <taxon>Fungi</taxon>
        <taxon>Dikarya</taxon>
        <taxon>Ascomycota</taxon>
        <taxon>Pezizomycotina</taxon>
        <taxon>Leotiomycetes</taxon>
        <taxon>Helotiales</taxon>
        <taxon>Helotiales incertae sedis</taxon>
        <taxon>Amylocarpus</taxon>
    </lineage>
</organism>
<evidence type="ECO:0000313" key="17">
    <source>
        <dbReference type="EMBL" id="KAG9232208.1"/>
    </source>
</evidence>
<gene>
    <name evidence="17" type="ORF">BJ875DRAFT_467488</name>
</gene>
<evidence type="ECO:0000256" key="4">
    <source>
        <dbReference type="ARBA" id="ARBA00012155"/>
    </source>
</evidence>
<evidence type="ECO:0000256" key="2">
    <source>
        <dbReference type="ARBA" id="ARBA00004797"/>
    </source>
</evidence>
<evidence type="ECO:0000256" key="15">
    <source>
        <dbReference type="ARBA" id="ARBA00049250"/>
    </source>
</evidence>
<evidence type="ECO:0000256" key="14">
    <source>
        <dbReference type="ARBA" id="ARBA00030847"/>
    </source>
</evidence>
<evidence type="ECO:0000313" key="18">
    <source>
        <dbReference type="Proteomes" id="UP000824998"/>
    </source>
</evidence>
<dbReference type="OrthoDB" id="47172at2759"/>
<evidence type="ECO:0000259" key="16">
    <source>
        <dbReference type="PROSITE" id="PS51184"/>
    </source>
</evidence>
<evidence type="ECO:0000256" key="12">
    <source>
        <dbReference type="ARBA" id="ARBA00029750"/>
    </source>
</evidence>
<keyword evidence="7" id="KW-0489">Methyltransferase</keyword>
<dbReference type="Pfam" id="PF04072">
    <property type="entry name" value="LCM"/>
    <property type="match status" value="1"/>
</dbReference>
<evidence type="ECO:0000256" key="8">
    <source>
        <dbReference type="ARBA" id="ARBA00022679"/>
    </source>
</evidence>
<dbReference type="Gene3D" id="2.60.120.650">
    <property type="entry name" value="Cupin"/>
    <property type="match status" value="1"/>
</dbReference>
<dbReference type="Pfam" id="PF13418">
    <property type="entry name" value="Beta-prop_TYW4"/>
    <property type="match status" value="1"/>
</dbReference>
<evidence type="ECO:0000256" key="6">
    <source>
        <dbReference type="ARBA" id="ARBA00018045"/>
    </source>
</evidence>
<protein>
    <recommendedName>
        <fullName evidence="6">tRNA wybutosine-synthesizing protein 4</fullName>
        <ecNumber evidence="5">2.1.1.290</ecNumber>
        <ecNumber evidence="4">2.3.1.231</ecNumber>
    </recommendedName>
    <alternativeName>
        <fullName evidence="13">Leucine carboxyl methyltransferase 2</fullName>
    </alternativeName>
    <alternativeName>
        <fullName evidence="14">tRNA(Phe) (7-(3-amino-3-(methoxycarbonyl)propyl)wyosine(37)-N)-methoxycarbonyltransferase</fullName>
    </alternativeName>
    <alternativeName>
        <fullName evidence="12">tRNA(Phe) (7-(3-amino-3-carboxypropyl)wyosine(37)-O)-methyltransferase</fullName>
    </alternativeName>
</protein>
<evidence type="ECO:0000256" key="13">
    <source>
        <dbReference type="ARBA" id="ARBA00030231"/>
    </source>
</evidence>
<comment type="catalytic activity">
    <reaction evidence="1">
        <text>7-[(3S)-3-amino-3-carboxypropyl]wyosine(37) in tRNA(Phe) + S-adenosyl-L-methionine = 7-[(3S)-(3-amino-3-methoxycarbonyl)propyl]wyosine(37) in tRNA(Phe) + S-adenosyl-L-homocysteine</text>
        <dbReference type="Rhea" id="RHEA:36903"/>
        <dbReference type="Rhea" id="RHEA-COMP:10379"/>
        <dbReference type="Rhea" id="RHEA-COMP:11844"/>
        <dbReference type="ChEBI" id="CHEBI:57856"/>
        <dbReference type="ChEBI" id="CHEBI:59789"/>
        <dbReference type="ChEBI" id="CHEBI:73543"/>
        <dbReference type="ChEBI" id="CHEBI:74275"/>
        <dbReference type="EC" id="2.1.1.290"/>
    </reaction>
</comment>
<dbReference type="SUPFAM" id="SSF50965">
    <property type="entry name" value="Galactose oxidase, central domain"/>
    <property type="match status" value="1"/>
</dbReference>
<dbReference type="EC" id="2.1.1.290" evidence="5"/>
<dbReference type="PANTHER" id="PTHR46529:SF1">
    <property type="entry name" value="TRNA WYBUTOSINE-SYNTHESIZING PROTEIN 4"/>
    <property type="match status" value="1"/>
</dbReference>
<keyword evidence="18" id="KW-1185">Reference proteome</keyword>
<dbReference type="InterPro" id="IPR015915">
    <property type="entry name" value="Kelch-typ_b-propeller"/>
</dbReference>
<dbReference type="InterPro" id="IPR003347">
    <property type="entry name" value="JmjC_dom"/>
</dbReference>
<sequence length="1038" mass="117043">MEQPGARSGPRKPAGTVAQDELIMGTNNSSIVSKRSVERLYFPHEPHFFRYFVKRPQRRSPLINRGYWLRMKAVDFVVRQFLKLPSEKRKMVVNLGCGYDPLPWQSLARYPASCQNTMFVDVDYRELMIKKRETVNSTLELKSMLTNIKLQEGDILLQSDEYLQVGCDLRDLSRLQSIFSSAAMDVRDSLVLFVAEVSITYMKHQWADDLIKWANTLPSARFCLLEQIIPGGIDHPFATMMLAHFNKLNTSLGAVHKYPTAEAQRQRFLSLGWETVSVRNLWELWSAEDFLTPSDRTCLDAIEPFDEWEEFAIFACHYFLLVADNHRACLEEQIERPNQANETPDDIMTNSTNVLETQAVFSAHPKGHGFTRFAAALPLRGPDRSQPRAGTFAGMGLKTRIDTCDVYGMSSDNILNHEFSFSQSVSNPTSRMCHTITDMGDSGALLVGGRTSPTSTMADCWLYHKWLGMWERVDDLPQPLCRHQAVYLGRGCTLISTGRTDSRLVSKDFLVWSRKLGWVRCHLADFQIPPETYGSIFAVRETDVSSESFRRGFIAGGMTVNGVIQEGSWFWEIEEFAGTCPELRFRSLPNRPLGLSRFGACVVNYQHQTLVIGGVAKNRLLDADYEILALTFGPSNILSEVSAVCLNWNSTIPRPLFIGMTAIQTDCGILIVGGSAVCFSFGTYWNKGAYSIKLLAPGETPKPDLRVWSYLQTHTTSLSKPKTVIASDSLQTPRAFHEPLQIRRVKVRNPGEFQTIIRDGRPIILEGLDLGKCIEAWTPDGLKEKIGPSREVVVHESKKAHMCFKTKNFSYANKSFAEFMDCIQKGERLYMRALSSQNAKDLPACLEKDYPALAAEFRIPNEMEYVLNNLHSSVLRISGSVNMWLHYDVMANVLCQIRGEKKLLLFPPSDVTQFDFEPGASSSSLDVFEELQRSGLPGRHPHEAVLKQGDILFLPPLWLHTATPTSTISVAVNCFFRDLPSGYAAGRDVYGNRDLQAYEKGRQDIARILKSFRDLPGGAQQFYLQRLAAELQAHAQIS</sequence>
<dbReference type="InterPro" id="IPR007213">
    <property type="entry name" value="Ppm1/Ppm2/Tcmp"/>
</dbReference>
<dbReference type="Gene3D" id="2.120.10.80">
    <property type="entry name" value="Kelch-type beta propeller"/>
    <property type="match status" value="1"/>
</dbReference>
<evidence type="ECO:0000256" key="7">
    <source>
        <dbReference type="ARBA" id="ARBA00022603"/>
    </source>
</evidence>
<dbReference type="GO" id="GO:0030488">
    <property type="term" value="P:tRNA methylation"/>
    <property type="evidence" value="ECO:0007669"/>
    <property type="project" value="TreeGrafter"/>
</dbReference>
<dbReference type="Pfam" id="PF13621">
    <property type="entry name" value="Cupin_8"/>
    <property type="match status" value="1"/>
</dbReference>
<dbReference type="SUPFAM" id="SSF51197">
    <property type="entry name" value="Clavaminate synthase-like"/>
    <property type="match status" value="1"/>
</dbReference>
<dbReference type="InterPro" id="IPR041667">
    <property type="entry name" value="Cupin_8"/>
</dbReference>
<evidence type="ECO:0000256" key="5">
    <source>
        <dbReference type="ARBA" id="ARBA00012779"/>
    </source>
</evidence>
<dbReference type="InterPro" id="IPR011043">
    <property type="entry name" value="Gal_Oxase/kelch_b-propeller"/>
</dbReference>
<dbReference type="AlphaFoldDB" id="A0A9P7YE65"/>
<comment type="pathway">
    <text evidence="2">tRNA modification; wybutosine-tRNA(Phe) biosynthesis.</text>
</comment>
<accession>A0A9P7YE65</accession>
<comment type="caution">
    <text evidence="17">The sequence shown here is derived from an EMBL/GenBank/DDBJ whole genome shotgun (WGS) entry which is preliminary data.</text>
</comment>
<keyword evidence="8" id="KW-0808">Transferase</keyword>
<evidence type="ECO:0000256" key="3">
    <source>
        <dbReference type="ARBA" id="ARBA00010703"/>
    </source>
</evidence>
<evidence type="ECO:0000256" key="1">
    <source>
        <dbReference type="ARBA" id="ARBA00001806"/>
    </source>
</evidence>
<dbReference type="Gene3D" id="3.40.50.150">
    <property type="entry name" value="Vaccinia Virus protein VP39"/>
    <property type="match status" value="1"/>
</dbReference>
<dbReference type="InterPro" id="IPR029063">
    <property type="entry name" value="SAM-dependent_MTases_sf"/>
</dbReference>
<keyword evidence="9" id="KW-0949">S-adenosyl-L-methionine</keyword>
<comment type="similarity">
    <text evidence="3">Belongs to the methyltransferase superfamily. LCMT family.</text>
</comment>
<dbReference type="Proteomes" id="UP000824998">
    <property type="component" value="Unassembled WGS sequence"/>
</dbReference>
<dbReference type="EMBL" id="MU251560">
    <property type="protein sequence ID" value="KAG9232208.1"/>
    <property type="molecule type" value="Genomic_DNA"/>
</dbReference>
<dbReference type="Gene3D" id="6.10.140.1470">
    <property type="match status" value="1"/>
</dbReference>
<dbReference type="SMART" id="SM00558">
    <property type="entry name" value="JmjC"/>
    <property type="match status" value="1"/>
</dbReference>
<dbReference type="SUPFAM" id="SSF53335">
    <property type="entry name" value="S-adenosyl-L-methionine-dependent methyltransferases"/>
    <property type="match status" value="1"/>
</dbReference>
<feature type="domain" description="JmjC" evidence="16">
    <location>
        <begin position="831"/>
        <end position="993"/>
    </location>
</feature>
<dbReference type="FunFam" id="2.60.120.650:FF:000043">
    <property type="entry name" value="tRNA wybutosine-synthesizing protein 4"/>
    <property type="match status" value="1"/>
</dbReference>
<proteinExistence type="inferred from homology"/>
<keyword evidence="10" id="KW-0819">tRNA processing</keyword>
<dbReference type="PROSITE" id="PS51184">
    <property type="entry name" value="JMJC"/>
    <property type="match status" value="1"/>
</dbReference>
<comment type="catalytic activity">
    <reaction evidence="15">
        <text>7-[(3S)-(3-amino-3-methoxycarbonyl)propyl]wyosine(37) in tRNA(Phe) + S-adenosyl-L-methionine + CO2 = wybutosine(37) in tRNA(Phe) + S-adenosyl-L-homocysteine + 2 H(+)</text>
        <dbReference type="Rhea" id="RHEA:37119"/>
        <dbReference type="Rhea" id="RHEA-COMP:11844"/>
        <dbReference type="Rhea" id="RHEA-COMP:11847"/>
        <dbReference type="ChEBI" id="CHEBI:15378"/>
        <dbReference type="ChEBI" id="CHEBI:16526"/>
        <dbReference type="ChEBI" id="CHEBI:57856"/>
        <dbReference type="ChEBI" id="CHEBI:59789"/>
        <dbReference type="ChEBI" id="CHEBI:73544"/>
        <dbReference type="ChEBI" id="CHEBI:74275"/>
        <dbReference type="EC" id="2.3.1.231"/>
    </reaction>
</comment>
<reference evidence="17" key="1">
    <citation type="journal article" date="2021" name="IMA Fungus">
        <title>Genomic characterization of three marine fungi, including Emericellopsis atlantica sp. nov. with signatures of a generalist lifestyle and marine biomass degradation.</title>
        <authorList>
            <person name="Hagestad O.C."/>
            <person name="Hou L."/>
            <person name="Andersen J.H."/>
            <person name="Hansen E.H."/>
            <person name="Altermark B."/>
            <person name="Li C."/>
            <person name="Kuhnert E."/>
            <person name="Cox R.J."/>
            <person name="Crous P.W."/>
            <person name="Spatafora J.W."/>
            <person name="Lail K."/>
            <person name="Amirebrahimi M."/>
            <person name="Lipzen A."/>
            <person name="Pangilinan J."/>
            <person name="Andreopoulos W."/>
            <person name="Hayes R.D."/>
            <person name="Ng V."/>
            <person name="Grigoriev I.V."/>
            <person name="Jackson S.A."/>
            <person name="Sutton T.D.S."/>
            <person name="Dobson A.D.W."/>
            <person name="Rama T."/>
        </authorList>
    </citation>
    <scope>NUCLEOTIDE SEQUENCE</scope>
    <source>
        <strain evidence="17">TRa018bII</strain>
    </source>
</reference>